<dbReference type="EMBL" id="CP077095">
    <property type="protein sequence ID" value="QXI40908.1"/>
    <property type="molecule type" value="Genomic_DNA"/>
</dbReference>
<feature type="domain" description="Beta-ketoacyl-[acyl-carrier-protein] synthase III N-terminal" evidence="4">
    <location>
        <begin position="89"/>
        <end position="153"/>
    </location>
</feature>
<keyword evidence="6" id="KW-1185">Reference proteome</keyword>
<evidence type="ECO:0000256" key="1">
    <source>
        <dbReference type="ARBA" id="ARBA00022679"/>
    </source>
</evidence>
<dbReference type="Proteomes" id="UP000633418">
    <property type="component" value="Chromosome"/>
</dbReference>
<evidence type="ECO:0000313" key="5">
    <source>
        <dbReference type="EMBL" id="QXI40908.1"/>
    </source>
</evidence>
<proteinExistence type="predicted"/>
<dbReference type="InterPro" id="IPR016039">
    <property type="entry name" value="Thiolase-like"/>
</dbReference>
<dbReference type="InterPro" id="IPR013747">
    <property type="entry name" value="ACP_syn_III_C"/>
</dbReference>
<keyword evidence="1" id="KW-0808">Transferase</keyword>
<dbReference type="PANTHER" id="PTHR34069">
    <property type="entry name" value="3-OXOACYL-[ACYL-CARRIER-PROTEIN] SYNTHASE 3"/>
    <property type="match status" value="1"/>
</dbReference>
<dbReference type="PANTHER" id="PTHR34069:SF2">
    <property type="entry name" value="BETA-KETOACYL-[ACYL-CARRIER-PROTEIN] SYNTHASE III"/>
    <property type="match status" value="1"/>
</dbReference>
<reference evidence="5 6" key="1">
    <citation type="journal article" date="2020" name="Microorganisms">
        <title>Reliable Identification of Environmental Pseudomonas Isolates Using the rpoD Gene.</title>
        <authorList>
            <consortium name="The Broad Institute Genome Sequencing Platform"/>
            <person name="Girard L."/>
            <person name="Lood C."/>
            <person name="Rokni-Zadeh H."/>
            <person name="van Noort V."/>
            <person name="Lavigne R."/>
            <person name="De Mot R."/>
        </authorList>
    </citation>
    <scope>NUCLEOTIDE SEQUENCE [LARGE SCALE GENOMIC DNA]</scope>
    <source>
        <strain evidence="5 6">RW9S1A</strain>
    </source>
</reference>
<feature type="domain" description="Beta-ketoacyl-[acyl-carrier-protein] synthase III C-terminal" evidence="3">
    <location>
        <begin position="192"/>
        <end position="271"/>
    </location>
</feature>
<dbReference type="AlphaFoldDB" id="A0A9E6Q2B9"/>
<reference evidence="5 6" key="2">
    <citation type="journal article" date="2021" name="Microorganisms">
        <title>The Ever-Expanding Pseudomonas Genus: Description of 43 New Species and Partition of the Pseudomonas putida Group.</title>
        <authorList>
            <person name="Girard L."/>
            <person name="Lood C."/>
            <person name="Hofte M."/>
            <person name="Vandamme P."/>
            <person name="Rokni-Zadeh H."/>
            <person name="van Noort V."/>
            <person name="Lavigne R."/>
            <person name="De Mot R."/>
        </authorList>
    </citation>
    <scope>NUCLEOTIDE SEQUENCE [LARGE SCALE GENOMIC DNA]</scope>
    <source>
        <strain evidence="5 6">RW9S1A</strain>
    </source>
</reference>
<dbReference type="GO" id="GO:0006633">
    <property type="term" value="P:fatty acid biosynthetic process"/>
    <property type="evidence" value="ECO:0007669"/>
    <property type="project" value="InterPro"/>
</dbReference>
<dbReference type="KEGG" id="pxn:HU772_008610"/>
<dbReference type="Pfam" id="PF08541">
    <property type="entry name" value="ACP_syn_III_C"/>
    <property type="match status" value="1"/>
</dbReference>
<dbReference type="InterPro" id="IPR013751">
    <property type="entry name" value="ACP_syn_III_N"/>
</dbReference>
<gene>
    <name evidence="5" type="ORF">HU772_008610</name>
</gene>
<dbReference type="Pfam" id="PF08545">
    <property type="entry name" value="ACP_syn_III"/>
    <property type="match status" value="1"/>
</dbReference>
<evidence type="ECO:0000313" key="6">
    <source>
        <dbReference type="Proteomes" id="UP000633418"/>
    </source>
</evidence>
<dbReference type="GO" id="GO:0004315">
    <property type="term" value="F:3-oxoacyl-[acyl-carrier-protein] synthase activity"/>
    <property type="evidence" value="ECO:0007669"/>
    <property type="project" value="InterPro"/>
</dbReference>
<evidence type="ECO:0000259" key="3">
    <source>
        <dbReference type="Pfam" id="PF08541"/>
    </source>
</evidence>
<evidence type="ECO:0000256" key="2">
    <source>
        <dbReference type="ARBA" id="ARBA00023315"/>
    </source>
</evidence>
<protein>
    <submittedName>
        <fullName evidence="5">MupB</fullName>
    </submittedName>
</protein>
<keyword evidence="2" id="KW-0012">Acyltransferase</keyword>
<accession>A0A9E6Q2B9</accession>
<evidence type="ECO:0000259" key="4">
    <source>
        <dbReference type="Pfam" id="PF08545"/>
    </source>
</evidence>
<organism evidence="5 6">
    <name type="scientific">Pseudomonas xantholysinigenes</name>
    <dbReference type="NCBI Taxonomy" id="2745490"/>
    <lineage>
        <taxon>Bacteria</taxon>
        <taxon>Pseudomonadati</taxon>
        <taxon>Pseudomonadota</taxon>
        <taxon>Gammaproteobacteria</taxon>
        <taxon>Pseudomonadales</taxon>
        <taxon>Pseudomonadaceae</taxon>
        <taxon>Pseudomonas</taxon>
    </lineage>
</organism>
<dbReference type="Gene3D" id="3.40.47.10">
    <property type="match status" value="2"/>
</dbReference>
<sequence length="284" mass="30398">MAPQTRALLQSEANGVRCFSHHPGQHWELVTRAVTRALADSGRQPGDIGAVLLVSGLLDAQNNLEALWLAELGRTLRMQTVPFYAVGLAGCAGFHAGLKMAAALTASGEAEPVLLVTFDQAGDALQRVYGEGSDFVYVTGDAAAACVVSRQPAQMQYALRGKVQYSANTEQIEHFSNDTDMRSIAALIKQTCQHAEIAPRTVQHFICNNYTLEATRLFCQLAGISFSKAVTAPLARHAHCFSADNLINLGHLHAEGALQPGEHALLFSTGPFQLGACLVTRLAC</sequence>
<dbReference type="SUPFAM" id="SSF53901">
    <property type="entry name" value="Thiolase-like"/>
    <property type="match status" value="1"/>
</dbReference>
<name>A0A9E6Q2B9_9PSED</name>
<dbReference type="GO" id="GO:0044550">
    <property type="term" value="P:secondary metabolite biosynthetic process"/>
    <property type="evidence" value="ECO:0007669"/>
    <property type="project" value="TreeGrafter"/>
</dbReference>